<dbReference type="GO" id="GO:0004777">
    <property type="term" value="F:succinate-semialdehyde dehydrogenase (NAD+) activity"/>
    <property type="evidence" value="ECO:0007669"/>
    <property type="project" value="TreeGrafter"/>
</dbReference>
<dbReference type="Pfam" id="PF00171">
    <property type="entry name" value="Aldedh"/>
    <property type="match status" value="1"/>
</dbReference>
<protein>
    <submittedName>
        <fullName evidence="4">Succinate-semialdehyde dehydrogenase/glutarate-semialdehyde dehydrogenase</fullName>
    </submittedName>
</protein>
<dbReference type="Gene3D" id="3.40.309.10">
    <property type="entry name" value="Aldehyde Dehydrogenase, Chain A, domain 2"/>
    <property type="match status" value="1"/>
</dbReference>
<comment type="caution">
    <text evidence="4">The sequence shown here is derived from an EMBL/GenBank/DDBJ whole genome shotgun (WGS) entry which is preliminary data.</text>
</comment>
<evidence type="ECO:0000256" key="2">
    <source>
        <dbReference type="ARBA" id="ARBA00023002"/>
    </source>
</evidence>
<evidence type="ECO:0000313" key="4">
    <source>
        <dbReference type="EMBL" id="TDT14903.1"/>
    </source>
</evidence>
<reference evidence="4 5" key="1">
    <citation type="submission" date="2019-03" db="EMBL/GenBank/DDBJ databases">
        <title>Sequencing the genomes of 1000 actinobacteria strains.</title>
        <authorList>
            <person name="Klenk H.-P."/>
        </authorList>
    </citation>
    <scope>NUCLEOTIDE SEQUENCE [LARGE SCALE GENOMIC DNA]</scope>
    <source>
        <strain evidence="4 5">DSM 18936</strain>
    </source>
</reference>
<proteinExistence type="inferred from homology"/>
<dbReference type="EMBL" id="SOAU01000001">
    <property type="protein sequence ID" value="TDT14903.1"/>
    <property type="molecule type" value="Genomic_DNA"/>
</dbReference>
<dbReference type="Gene3D" id="3.40.605.10">
    <property type="entry name" value="Aldehyde Dehydrogenase, Chain A, domain 1"/>
    <property type="match status" value="1"/>
</dbReference>
<accession>A0A4R7HXQ1</accession>
<dbReference type="PROSITE" id="PS00070">
    <property type="entry name" value="ALDEHYDE_DEHYDR_CYS"/>
    <property type="match status" value="1"/>
</dbReference>
<dbReference type="Proteomes" id="UP000294558">
    <property type="component" value="Unassembled WGS sequence"/>
</dbReference>
<dbReference type="InterPro" id="IPR016163">
    <property type="entry name" value="Ald_DH_C"/>
</dbReference>
<dbReference type="SUPFAM" id="SSF53720">
    <property type="entry name" value="ALDH-like"/>
    <property type="match status" value="1"/>
</dbReference>
<feature type="domain" description="Aldehyde dehydrogenase" evidence="3">
    <location>
        <begin position="8"/>
        <end position="462"/>
    </location>
</feature>
<dbReference type="InterPro" id="IPR047110">
    <property type="entry name" value="GABD/Sad-like"/>
</dbReference>
<dbReference type="InterPro" id="IPR016160">
    <property type="entry name" value="Ald_DH_CS_CYS"/>
</dbReference>
<evidence type="ECO:0000313" key="5">
    <source>
        <dbReference type="Proteomes" id="UP000294558"/>
    </source>
</evidence>
<evidence type="ECO:0000256" key="1">
    <source>
        <dbReference type="ARBA" id="ARBA00009986"/>
    </source>
</evidence>
<keyword evidence="5" id="KW-1185">Reference proteome</keyword>
<sequence>MHAESAMTDIVTVNPATGDPLASYGSMDDRAISLSLETVAAAQPDWARRSLRARVDRLAELANVLERRRVEFATLITTEMGKRLVESLAEIDKCVATCRYYVEHAEEIFTPHDAEGPGSRNQIRLEPLGTILAIMPWNFPFWQVIRFAVPALLVGNGVLIKHAPNTTGCALAIETAMIEAEMEGIARALVVDPAVVPTTVERLINHDAIGAVTFTGSTPAGAAVAAVAGRAVKKSVLELGGSDPFVVLDDCDLEQAVSAAVASRFGNCGQSCLAAKRFIVHKRIADEFTTRFVESVSALRVGDPFDEASDLGPMARDDLRDALCSQVLRSVDLGAEMLVGQTDPSDRPGWWQQPIVLSGGERDRLMPAMAEETFGPAAIIAVVDHDDRAVELANDTPYGLAASIWSSDVERALSVGRRVQSGALFINRAVASDARLPFGGVRRSGYGRELGTVGAHEFANVRPLVIDDVTLG</sequence>
<organism evidence="4 5">
    <name type="scientific">Ilumatobacter fluminis</name>
    <dbReference type="NCBI Taxonomy" id="467091"/>
    <lineage>
        <taxon>Bacteria</taxon>
        <taxon>Bacillati</taxon>
        <taxon>Actinomycetota</taxon>
        <taxon>Acidimicrobiia</taxon>
        <taxon>Acidimicrobiales</taxon>
        <taxon>Ilumatobacteraceae</taxon>
        <taxon>Ilumatobacter</taxon>
    </lineage>
</organism>
<dbReference type="PANTHER" id="PTHR43217:SF1">
    <property type="entry name" value="SUCCINATE SEMIALDEHYDE DEHYDROGENASE [NAD(P)+] SAD"/>
    <property type="match status" value="1"/>
</dbReference>
<comment type="similarity">
    <text evidence="1">Belongs to the aldehyde dehydrogenase family.</text>
</comment>
<dbReference type="InterPro" id="IPR015590">
    <property type="entry name" value="Aldehyde_DH_dom"/>
</dbReference>
<name>A0A4R7HXQ1_9ACTN</name>
<dbReference type="AlphaFoldDB" id="A0A4R7HXQ1"/>
<gene>
    <name evidence="4" type="ORF">BDK89_0462</name>
</gene>
<dbReference type="FunFam" id="3.40.309.10:FF:000009">
    <property type="entry name" value="Aldehyde dehydrogenase A"/>
    <property type="match status" value="1"/>
</dbReference>
<keyword evidence="2" id="KW-0560">Oxidoreductase</keyword>
<evidence type="ECO:0000259" key="3">
    <source>
        <dbReference type="Pfam" id="PF00171"/>
    </source>
</evidence>
<dbReference type="InterPro" id="IPR016161">
    <property type="entry name" value="Ald_DH/histidinol_DH"/>
</dbReference>
<dbReference type="InterPro" id="IPR016162">
    <property type="entry name" value="Ald_DH_N"/>
</dbReference>
<dbReference type="PANTHER" id="PTHR43217">
    <property type="entry name" value="SUCCINATE SEMIALDEHYDE DEHYDROGENASE [NAD(P)+] SAD"/>
    <property type="match status" value="1"/>
</dbReference>